<feature type="zinc finger region" description="C3H1-type" evidence="1">
    <location>
        <begin position="40"/>
        <end position="70"/>
    </location>
</feature>
<dbReference type="PROSITE" id="PS50103">
    <property type="entry name" value="ZF_C3H1"/>
    <property type="match status" value="1"/>
</dbReference>
<feature type="compositionally biased region" description="Polar residues" evidence="2">
    <location>
        <begin position="1148"/>
        <end position="1162"/>
    </location>
</feature>
<feature type="region of interest" description="Disordered" evidence="2">
    <location>
        <begin position="862"/>
        <end position="907"/>
    </location>
</feature>
<dbReference type="InterPro" id="IPR000571">
    <property type="entry name" value="Znf_CCCH"/>
</dbReference>
<feature type="region of interest" description="Disordered" evidence="2">
    <location>
        <begin position="772"/>
        <end position="800"/>
    </location>
</feature>
<gene>
    <name evidence="4" type="ORF">HZH66_010932</name>
</gene>
<dbReference type="PANTHER" id="PTHR38563:SF1">
    <property type="entry name" value="FL(2)D-ASSOCIATED COMPLEX COMPONENT"/>
    <property type="match status" value="1"/>
</dbReference>
<feature type="region of interest" description="Disordered" evidence="2">
    <location>
        <begin position="145"/>
        <end position="736"/>
    </location>
</feature>
<feature type="compositionally biased region" description="Basic and acidic residues" evidence="2">
    <location>
        <begin position="309"/>
        <end position="389"/>
    </location>
</feature>
<feature type="compositionally biased region" description="Basic and acidic residues" evidence="2">
    <location>
        <begin position="479"/>
        <end position="601"/>
    </location>
</feature>
<feature type="compositionally biased region" description="Basic residues" evidence="2">
    <location>
        <begin position="218"/>
        <end position="228"/>
    </location>
</feature>
<keyword evidence="1" id="KW-0862">Zinc</keyword>
<keyword evidence="1" id="KW-0479">Metal-binding</keyword>
<feature type="region of interest" description="Disordered" evidence="2">
    <location>
        <begin position="1000"/>
        <end position="1035"/>
    </location>
</feature>
<feature type="compositionally biased region" description="Basic and acidic residues" evidence="2">
    <location>
        <begin position="145"/>
        <end position="154"/>
    </location>
</feature>
<feature type="compositionally biased region" description="Basic residues" evidence="2">
    <location>
        <begin position="195"/>
        <end position="207"/>
    </location>
</feature>
<feature type="region of interest" description="Disordered" evidence="2">
    <location>
        <begin position="1074"/>
        <end position="1093"/>
    </location>
</feature>
<dbReference type="InterPro" id="IPR040427">
    <property type="entry name" value="Flacc"/>
</dbReference>
<comment type="caution">
    <text evidence="4">The sequence shown here is derived from an EMBL/GenBank/DDBJ whole genome shotgun (WGS) entry which is preliminary data.</text>
</comment>
<feature type="compositionally biased region" description="Low complexity" evidence="2">
    <location>
        <begin position="163"/>
        <end position="191"/>
    </location>
</feature>
<protein>
    <recommendedName>
        <fullName evidence="3">C3H1-type domain-containing protein</fullName>
    </recommendedName>
</protein>
<organism evidence="4 5">
    <name type="scientific">Vespula vulgaris</name>
    <name type="common">Yellow jacket</name>
    <name type="synonym">Wasp</name>
    <dbReference type="NCBI Taxonomy" id="7454"/>
    <lineage>
        <taxon>Eukaryota</taxon>
        <taxon>Metazoa</taxon>
        <taxon>Ecdysozoa</taxon>
        <taxon>Arthropoda</taxon>
        <taxon>Hexapoda</taxon>
        <taxon>Insecta</taxon>
        <taxon>Pterygota</taxon>
        <taxon>Neoptera</taxon>
        <taxon>Endopterygota</taxon>
        <taxon>Hymenoptera</taxon>
        <taxon>Apocrita</taxon>
        <taxon>Aculeata</taxon>
        <taxon>Vespoidea</taxon>
        <taxon>Vespidae</taxon>
        <taxon>Vespinae</taxon>
        <taxon>Vespula</taxon>
    </lineage>
</organism>
<feature type="compositionally biased region" description="Low complexity" evidence="2">
    <location>
        <begin position="277"/>
        <end position="293"/>
    </location>
</feature>
<keyword evidence="5" id="KW-1185">Reference proteome</keyword>
<feature type="compositionally biased region" description="Basic and acidic residues" evidence="2">
    <location>
        <begin position="862"/>
        <end position="875"/>
    </location>
</feature>
<dbReference type="GO" id="GO:0008270">
    <property type="term" value="F:zinc ion binding"/>
    <property type="evidence" value="ECO:0007669"/>
    <property type="project" value="UniProtKB-KW"/>
</dbReference>
<feature type="compositionally biased region" description="Basic and acidic residues" evidence="2">
    <location>
        <begin position="441"/>
        <end position="471"/>
    </location>
</feature>
<feature type="compositionally biased region" description="Polar residues" evidence="2">
    <location>
        <begin position="604"/>
        <end position="615"/>
    </location>
</feature>
<evidence type="ECO:0000313" key="4">
    <source>
        <dbReference type="EMBL" id="KAF7388165.1"/>
    </source>
</evidence>
<feature type="domain" description="C3H1-type" evidence="3">
    <location>
        <begin position="40"/>
        <end position="70"/>
    </location>
</feature>
<evidence type="ECO:0000259" key="3">
    <source>
        <dbReference type="PROSITE" id="PS50103"/>
    </source>
</evidence>
<dbReference type="GO" id="GO:0016556">
    <property type="term" value="P:mRNA modification"/>
    <property type="evidence" value="ECO:0007669"/>
    <property type="project" value="InterPro"/>
</dbReference>
<evidence type="ECO:0000256" key="2">
    <source>
        <dbReference type="SAM" id="MobiDB-lite"/>
    </source>
</evidence>
<reference evidence="4" key="1">
    <citation type="journal article" date="2020" name="G3 (Bethesda)">
        <title>High-Quality Assemblies for Three Invasive Social Wasps from the &lt;i&gt;Vespula&lt;/i&gt; Genus.</title>
        <authorList>
            <person name="Harrop T.W.R."/>
            <person name="Guhlin J."/>
            <person name="McLaughlin G.M."/>
            <person name="Permina E."/>
            <person name="Stockwell P."/>
            <person name="Gilligan J."/>
            <person name="Le Lec M.F."/>
            <person name="Gruber M.A.M."/>
            <person name="Quinn O."/>
            <person name="Lovegrove M."/>
            <person name="Duncan E.J."/>
            <person name="Remnant E.J."/>
            <person name="Van Eeckhoven J."/>
            <person name="Graham B."/>
            <person name="Knapp R.A."/>
            <person name="Langford K.W."/>
            <person name="Kronenberg Z."/>
            <person name="Press M.O."/>
            <person name="Eacker S.M."/>
            <person name="Wilson-Rankin E.E."/>
            <person name="Purcell J."/>
            <person name="Lester P.J."/>
            <person name="Dearden P.K."/>
        </authorList>
    </citation>
    <scope>NUCLEOTIDE SEQUENCE</scope>
    <source>
        <strain evidence="4">Marl-1</strain>
    </source>
</reference>
<feature type="region of interest" description="Disordered" evidence="2">
    <location>
        <begin position="1140"/>
        <end position="1164"/>
    </location>
</feature>
<feature type="compositionally biased region" description="Basic and acidic residues" evidence="2">
    <location>
        <begin position="616"/>
        <end position="682"/>
    </location>
</feature>
<evidence type="ECO:0000256" key="1">
    <source>
        <dbReference type="PROSITE-ProRule" id="PRU00723"/>
    </source>
</evidence>
<dbReference type="EMBL" id="JACSEA010000012">
    <property type="protein sequence ID" value="KAF7388165.1"/>
    <property type="molecule type" value="Genomic_DNA"/>
</dbReference>
<keyword evidence="1" id="KW-0863">Zinc-finger</keyword>
<feature type="compositionally biased region" description="Basic residues" evidence="2">
    <location>
        <begin position="890"/>
        <end position="899"/>
    </location>
</feature>
<feature type="compositionally biased region" description="Basic and acidic residues" evidence="2">
    <location>
        <begin position="242"/>
        <end position="252"/>
    </location>
</feature>
<accession>A0A834JHI7</accession>
<feature type="compositionally biased region" description="Basic and acidic residues" evidence="2">
    <location>
        <begin position="415"/>
        <end position="434"/>
    </location>
</feature>
<proteinExistence type="predicted"/>
<feature type="compositionally biased region" description="Basic and acidic residues" evidence="2">
    <location>
        <begin position="689"/>
        <end position="712"/>
    </location>
</feature>
<dbReference type="PANTHER" id="PTHR38563">
    <property type="entry name" value="FL(2)D-ASSOCIATED COMPLEX COMPONENT"/>
    <property type="match status" value="1"/>
</dbReference>
<dbReference type="GO" id="GO:0036396">
    <property type="term" value="C:RNA N6-methyladenosine methyltransferase complex"/>
    <property type="evidence" value="ECO:0007669"/>
    <property type="project" value="InterPro"/>
</dbReference>
<dbReference type="Proteomes" id="UP000614350">
    <property type="component" value="Unassembled WGS sequence"/>
</dbReference>
<sequence length="1387" mass="162167">MSKSNIRKITVDPTKCNTDSRRPSVFERLGTKPAVTATGQNTSDYCRNWALNGSCSYGKNCKYANTHTLISPSKRAKKDNAISNTTGLVEDPFKRLTSKIVKKPSHSPDLNLEEWNQTDLEYEDEKVLERRRQLLQRELEIQMKKDKEVHGKEKVRQKKKAMSSSSSSRTSSTSSSSSSSSSEDSSSSSTSDSRKKVKKMKLKRHHSASTDYDEEKERRRKLKIKRLGTKNEKPVTKKKRKIDAGSIKKDISVRTNKKCASTSSSSRKHSTGSRVRSPTVQVSSSAVASTPPTLLGSSVSVAHHLPSNKTRERNRSDSPKIIKGRESEKDDRHYKKLRDTDDVPSKENIKNKSFEKLKEQDKEKNRTLDEKMKTDDRLKAKCKEKDVRSRTPSISERTKHQYNKETVSTKSRRSRTPEKPSRSKREVTPSRNQERLSSSSRSRDVEKKDRENHKNDKNKDREEIRKSEQGKQRQSSSQDEAHRKNVNKDFDEKSYLNDKTRQKSRECRDKDHARDERNHTRFSRDQRDPQRDKEKDDTQERCRERQRDRDRERDRERERERDRDRERDRERERERDRERDRDRDRERDRDKEPIKTRDRDVSSLVPSASISLTADKNSRYARDKERIAGKESAYEKASTRDRRSDRERERSETKALNERDRTSSQRFDTRYDRNGADKDALNRKATNSPRDRVDRFPRERSLDKVPLLEKTVHPPSTASSVPLLPPVPPSTTSSSSAVAITPALSASRDHLIDRVDSAHYERDRHRRFSTRYERGHGSEHDRKESRVTPTKIDRVVERRDASPRRAIEIERSFNRNYGRLGADHWEDQEESNPHLDYRDHHAHEDDRRKIIDGRRYESPFDERRGIREERSRDSRYVVQTGDRPSFDDHRHHHHHHRHPIYSGEKLRSGGSALRDEAVPNDDWEAHHREVEHGRDRSYTAVDWEEREWRARALWGSRDSLPRSEAHDDEWAARYENSLSDWKANENRKWDNQAVHIRGHYRNERSKEVELGESTSHNKRRPYTNPEVREECPVHTSKQVSLYGSMKEEPINKKLMELAEGRLHTNREKSVEIYQKKNAPKEKSEVKETHLPEPKRSCIEESLQTLHTESDLSDISDDPDDILNMEEEVTDAETNKLRLTKKTPDIAQKEQQSITQETTQPSPKESIEDTVFNAKGKDNTVTMAFRNMDDENMETMDFEEISDGELEEDIKTSGKGLGDALGVDWESFVKEMQPRRPLSSGQHNAENRWQCKAIFHRIGISFKYAGEDTINKFSQKYGKEDHTDLFLDNVALVHTALTRNEFLRNLSNNLLPSMDDLVYRHENTSNDDLEYDIEALKPCTTLYETAKCLLQQNFMNMKNSFTIYLIRCNNKIVDISCIKELNQNIVCY</sequence>
<feature type="compositionally biased region" description="Basic and acidic residues" evidence="2">
    <location>
        <begin position="1000"/>
        <end position="1009"/>
    </location>
</feature>
<name>A0A834JHI7_VESVU</name>
<dbReference type="Pfam" id="PF00642">
    <property type="entry name" value="zf-CCCH"/>
    <property type="match status" value="1"/>
</dbReference>
<evidence type="ECO:0000313" key="5">
    <source>
        <dbReference type="Proteomes" id="UP000614350"/>
    </source>
</evidence>